<gene>
    <name evidence="2" type="ORF">BO72DRAFT_457820</name>
</gene>
<evidence type="ECO:0000313" key="3">
    <source>
        <dbReference type="Proteomes" id="UP000249789"/>
    </source>
</evidence>
<protein>
    <submittedName>
        <fullName evidence="2">Uncharacterized protein</fullName>
    </submittedName>
</protein>
<dbReference type="AlphaFoldDB" id="A0A8G1RX07"/>
<feature type="transmembrane region" description="Helical" evidence="1">
    <location>
        <begin position="47"/>
        <end position="66"/>
    </location>
</feature>
<keyword evidence="1" id="KW-0812">Transmembrane</keyword>
<feature type="transmembrane region" description="Helical" evidence="1">
    <location>
        <begin position="112"/>
        <end position="137"/>
    </location>
</feature>
<evidence type="ECO:0000313" key="2">
    <source>
        <dbReference type="EMBL" id="RAK78351.1"/>
    </source>
</evidence>
<name>A0A8G1RX07_9EURO</name>
<accession>A0A8G1RX07</accession>
<dbReference type="Proteomes" id="UP000249789">
    <property type="component" value="Unassembled WGS sequence"/>
</dbReference>
<keyword evidence="3" id="KW-1185">Reference proteome</keyword>
<evidence type="ECO:0000256" key="1">
    <source>
        <dbReference type="SAM" id="Phobius"/>
    </source>
</evidence>
<keyword evidence="1" id="KW-1133">Transmembrane helix</keyword>
<keyword evidence="1" id="KW-0472">Membrane</keyword>
<proteinExistence type="predicted"/>
<dbReference type="GeneID" id="63863684"/>
<feature type="transmembrane region" description="Helical" evidence="1">
    <location>
        <begin position="149"/>
        <end position="172"/>
    </location>
</feature>
<reference evidence="2 3" key="1">
    <citation type="submission" date="2018-02" db="EMBL/GenBank/DDBJ databases">
        <title>The genomes of Aspergillus section Nigri reveals drivers in fungal speciation.</title>
        <authorList>
            <consortium name="DOE Joint Genome Institute"/>
            <person name="Vesth T.C."/>
            <person name="Nybo J."/>
            <person name="Theobald S."/>
            <person name="Brandl J."/>
            <person name="Frisvad J.C."/>
            <person name="Nielsen K.F."/>
            <person name="Lyhne E.K."/>
            <person name="Kogle M.E."/>
            <person name="Kuo A."/>
            <person name="Riley R."/>
            <person name="Clum A."/>
            <person name="Nolan M."/>
            <person name="Lipzen A."/>
            <person name="Salamov A."/>
            <person name="Henrissat B."/>
            <person name="Wiebenga A."/>
            <person name="De vries R.P."/>
            <person name="Grigoriev I.V."/>
            <person name="Mortensen U.H."/>
            <person name="Andersen M.R."/>
            <person name="Baker S.E."/>
        </authorList>
    </citation>
    <scope>NUCLEOTIDE SEQUENCE [LARGE SCALE GENOMIC DNA]</scope>
    <source>
        <strain evidence="2 3">CBS 313.89</strain>
    </source>
</reference>
<dbReference type="EMBL" id="KZ824637">
    <property type="protein sequence ID" value="RAK78351.1"/>
    <property type="molecule type" value="Genomic_DNA"/>
</dbReference>
<organism evidence="2 3">
    <name type="scientific">Aspergillus fijiensis CBS 313.89</name>
    <dbReference type="NCBI Taxonomy" id="1448319"/>
    <lineage>
        <taxon>Eukaryota</taxon>
        <taxon>Fungi</taxon>
        <taxon>Dikarya</taxon>
        <taxon>Ascomycota</taxon>
        <taxon>Pezizomycotina</taxon>
        <taxon>Eurotiomycetes</taxon>
        <taxon>Eurotiomycetidae</taxon>
        <taxon>Eurotiales</taxon>
        <taxon>Aspergillaceae</taxon>
        <taxon>Aspergillus</taxon>
    </lineage>
</organism>
<dbReference type="RefSeq" id="XP_040802361.1">
    <property type="nucleotide sequence ID" value="XM_040946351.1"/>
</dbReference>
<sequence>MTASVDAALTLTEAVGWGSPAMSTPQLQELSVASQERQTPLQLVSPLWKFSAAFSSQVLLVGFLVLPLAFGDDEAEFPANKTPTTIAAFILIAIAYSLSLAVVCFQSQDRNFLLYSLFLPCLGSNLLALLNVLLNVICRNLLPMGSLEIVSLGLSSTFAFLSGLGALCAYAWDIPGLSRAGHRHSPHLTDEEMQRQQLQRLLEPESSQKKRSSKMYHKTFQVKAPELVNPGKGWDTFIPPPREENYFR</sequence>
<feature type="transmembrane region" description="Helical" evidence="1">
    <location>
        <begin position="86"/>
        <end position="105"/>
    </location>
</feature>
<dbReference type="VEuPathDB" id="FungiDB:BO72DRAFT_457820"/>
<dbReference type="OrthoDB" id="3254104at2759"/>